<proteinExistence type="predicted"/>
<sequence length="134" mass="15040">MKMSAIKIDSAKAEAGVRVRLADFDPRFEDAWVKVRAFGNKDDQRIIDKQNRLRRGTITNDAAAANMTERLREAILVDWGGFTDDNDKAVPYSREQADTWLADKDYALFRAGVVWAASEVSNGDAKDIEADSRD</sequence>
<name>A0A4R7BXI1_9HYPH</name>
<evidence type="ECO:0000313" key="2">
    <source>
        <dbReference type="Proteomes" id="UP000295122"/>
    </source>
</evidence>
<reference evidence="1 2" key="1">
    <citation type="submission" date="2019-03" db="EMBL/GenBank/DDBJ databases">
        <title>Genomic Encyclopedia of Type Strains, Phase IV (KMG-IV): sequencing the most valuable type-strain genomes for metagenomic binning, comparative biology and taxonomic classification.</title>
        <authorList>
            <person name="Goeker M."/>
        </authorList>
    </citation>
    <scope>NUCLEOTIDE SEQUENCE [LARGE SCALE GENOMIC DNA]</scope>
    <source>
        <strain evidence="1 2">DSM 25903</strain>
    </source>
</reference>
<evidence type="ECO:0000313" key="1">
    <source>
        <dbReference type="EMBL" id="TDR90291.1"/>
    </source>
</evidence>
<accession>A0A4R7BXI1</accession>
<gene>
    <name evidence="1" type="ORF">EV668_3137</name>
</gene>
<comment type="caution">
    <text evidence="1">The sequence shown here is derived from an EMBL/GenBank/DDBJ whole genome shotgun (WGS) entry which is preliminary data.</text>
</comment>
<dbReference type="OrthoDB" id="8266310at2"/>
<dbReference type="EMBL" id="SNZR01000013">
    <property type="protein sequence ID" value="TDR90291.1"/>
    <property type="molecule type" value="Genomic_DNA"/>
</dbReference>
<dbReference type="Proteomes" id="UP000295122">
    <property type="component" value="Unassembled WGS sequence"/>
</dbReference>
<organism evidence="1 2">
    <name type="scientific">Enterovirga rhinocerotis</name>
    <dbReference type="NCBI Taxonomy" id="1339210"/>
    <lineage>
        <taxon>Bacteria</taxon>
        <taxon>Pseudomonadati</taxon>
        <taxon>Pseudomonadota</taxon>
        <taxon>Alphaproteobacteria</taxon>
        <taxon>Hyphomicrobiales</taxon>
        <taxon>Methylobacteriaceae</taxon>
        <taxon>Enterovirga</taxon>
    </lineage>
</organism>
<dbReference type="RefSeq" id="WP_133771570.1">
    <property type="nucleotide sequence ID" value="NZ_SNZR01000013.1"/>
</dbReference>
<keyword evidence="2" id="KW-1185">Reference proteome</keyword>
<protein>
    <submittedName>
        <fullName evidence="1">Uncharacterized protein</fullName>
    </submittedName>
</protein>
<dbReference type="AlphaFoldDB" id="A0A4R7BXI1"/>